<dbReference type="STRING" id="48699.ENSPLAP00000023479"/>
<accession>A0A3B3VF82</accession>
<name>A0A3B3VF82_9TELE</name>
<dbReference type="AlphaFoldDB" id="A0A3B3VF82"/>
<dbReference type="GeneTree" id="ENSGT00940000178299"/>
<dbReference type="Pfam" id="PF01391">
    <property type="entry name" value="Collagen"/>
    <property type="match status" value="1"/>
</dbReference>
<keyword evidence="4" id="KW-1185">Reference proteome</keyword>
<dbReference type="Ensembl" id="ENSPLAT00000005838.1">
    <property type="protein sequence ID" value="ENSPLAP00000023479.1"/>
    <property type="gene ID" value="ENSPLAG00000008864.1"/>
</dbReference>
<dbReference type="Proteomes" id="UP000261500">
    <property type="component" value="Unplaced"/>
</dbReference>
<sequence>MLSPLLLLLLLAALYCSLDLTRAEGCGASCGQCDCSGVKGAKGERGFPGLQGNMGFPGMQGHEGPPGPMGPKVDEHVQ</sequence>
<reference evidence="3" key="2">
    <citation type="submission" date="2025-09" db="UniProtKB">
        <authorList>
            <consortium name="Ensembl"/>
        </authorList>
    </citation>
    <scope>IDENTIFICATION</scope>
</reference>
<evidence type="ECO:0000256" key="1">
    <source>
        <dbReference type="SAM" id="MobiDB-lite"/>
    </source>
</evidence>
<evidence type="ECO:0000313" key="4">
    <source>
        <dbReference type="Proteomes" id="UP000261500"/>
    </source>
</evidence>
<feature type="chain" id="PRO_5017480104" description="Collagen, type IV, alpha 1" evidence="2">
    <location>
        <begin position="24"/>
        <end position="78"/>
    </location>
</feature>
<reference evidence="3" key="1">
    <citation type="submission" date="2025-08" db="UniProtKB">
        <authorList>
            <consortium name="Ensembl"/>
        </authorList>
    </citation>
    <scope>IDENTIFICATION</scope>
</reference>
<feature type="signal peptide" evidence="2">
    <location>
        <begin position="1"/>
        <end position="23"/>
    </location>
</feature>
<protein>
    <recommendedName>
        <fullName evidence="5">Collagen, type IV, alpha 1</fullName>
    </recommendedName>
</protein>
<feature type="region of interest" description="Disordered" evidence="1">
    <location>
        <begin position="49"/>
        <end position="78"/>
    </location>
</feature>
<dbReference type="InterPro" id="IPR008160">
    <property type="entry name" value="Collagen"/>
</dbReference>
<organism evidence="3 4">
    <name type="scientific">Poecilia latipinna</name>
    <name type="common">sailfin molly</name>
    <dbReference type="NCBI Taxonomy" id="48699"/>
    <lineage>
        <taxon>Eukaryota</taxon>
        <taxon>Metazoa</taxon>
        <taxon>Chordata</taxon>
        <taxon>Craniata</taxon>
        <taxon>Vertebrata</taxon>
        <taxon>Euteleostomi</taxon>
        <taxon>Actinopterygii</taxon>
        <taxon>Neopterygii</taxon>
        <taxon>Teleostei</taxon>
        <taxon>Neoteleostei</taxon>
        <taxon>Acanthomorphata</taxon>
        <taxon>Ovalentaria</taxon>
        <taxon>Atherinomorphae</taxon>
        <taxon>Cyprinodontiformes</taxon>
        <taxon>Poeciliidae</taxon>
        <taxon>Poeciliinae</taxon>
        <taxon>Poecilia</taxon>
    </lineage>
</organism>
<proteinExistence type="predicted"/>
<keyword evidence="2" id="KW-0732">Signal</keyword>
<evidence type="ECO:0008006" key="5">
    <source>
        <dbReference type="Google" id="ProtNLM"/>
    </source>
</evidence>
<evidence type="ECO:0000313" key="3">
    <source>
        <dbReference type="Ensembl" id="ENSPLAP00000023479.1"/>
    </source>
</evidence>
<evidence type="ECO:0000256" key="2">
    <source>
        <dbReference type="SAM" id="SignalP"/>
    </source>
</evidence>